<dbReference type="Gene3D" id="3.30.870.10">
    <property type="entry name" value="Endonuclease Chain A"/>
    <property type="match status" value="2"/>
</dbReference>
<sequence>MERIDNSGNYQGGYFIKNELVETASFTGGDGFVVTCQQDRGLLQEMIYQAKEAKHYIKICSFIVDNKQIFDVLIDHLKKGQIAVFVLTAVNDQSIQSDLLNEEDDNDLRKSRHLLYISELVQAGAHVRASYNAHAKFMIRDGKEALLMSANLTEPSLNNNEKNNPPNDESGIILSDPEEVFDLEQIFDAVFLYGTEFKKFITLKDKSQLIDQKEPDIIKHDFPSLNGKVLLSYEQYHSSIYKEILAHIAQAQQMICVSSYSVVALENLPGFTAAIKDFIVRGGRVILFCRAMNHRSDHLKGCKILADLGVTIYADMFNHSKGLYSDLEEGIVFTANIDGKHGLINGFEVGYKLKAGHRSFAKFREFTFYQQQTAPFIYKVNPAKQELNDFYKHWYKCKQAKPIAIPETLEIKYRAGAILIPKFIHYLQSYPVFYSKTIAAQKVFLQFEIFDTCYALEELNESTLNLIKEVPFKEQFKGEKYLYCYQSISLVSYER</sequence>
<proteinExistence type="predicted"/>
<keyword evidence="3" id="KW-1185">Reference proteome</keyword>
<reference evidence="3" key="1">
    <citation type="submission" date="2023-07" db="EMBL/GenBank/DDBJ databases">
        <title>Functional and genomic diversity of the sorghum phyllosphere microbiome.</title>
        <authorList>
            <person name="Shade A."/>
        </authorList>
    </citation>
    <scope>NUCLEOTIDE SEQUENCE [LARGE SCALE GENOMIC DNA]</scope>
    <source>
        <strain evidence="3">SORGH_AS_0422</strain>
    </source>
</reference>
<organism evidence="2 3">
    <name type="scientific">Mucilaginibacter terrae</name>
    <dbReference type="NCBI Taxonomy" id="1955052"/>
    <lineage>
        <taxon>Bacteria</taxon>
        <taxon>Pseudomonadati</taxon>
        <taxon>Bacteroidota</taxon>
        <taxon>Sphingobacteriia</taxon>
        <taxon>Sphingobacteriales</taxon>
        <taxon>Sphingobacteriaceae</taxon>
        <taxon>Mucilaginibacter</taxon>
    </lineage>
</organism>
<accession>A0ABU3GW05</accession>
<dbReference type="PROSITE" id="PS50035">
    <property type="entry name" value="PLD"/>
    <property type="match status" value="1"/>
</dbReference>
<evidence type="ECO:0000313" key="3">
    <source>
        <dbReference type="Proteomes" id="UP001258315"/>
    </source>
</evidence>
<dbReference type="EMBL" id="JAVLVU010000001">
    <property type="protein sequence ID" value="MDT3403781.1"/>
    <property type="molecule type" value="Genomic_DNA"/>
</dbReference>
<gene>
    <name evidence="2" type="ORF">QE417_002853</name>
</gene>
<dbReference type="Proteomes" id="UP001258315">
    <property type="component" value="Unassembled WGS sequence"/>
</dbReference>
<dbReference type="SUPFAM" id="SSF56024">
    <property type="entry name" value="Phospholipase D/nuclease"/>
    <property type="match status" value="2"/>
</dbReference>
<dbReference type="InterPro" id="IPR025202">
    <property type="entry name" value="PLD-like_dom"/>
</dbReference>
<feature type="domain" description="PLD phosphodiesterase" evidence="1">
    <location>
        <begin position="129"/>
        <end position="156"/>
    </location>
</feature>
<dbReference type="Pfam" id="PF13091">
    <property type="entry name" value="PLDc_2"/>
    <property type="match status" value="1"/>
</dbReference>
<comment type="caution">
    <text evidence="2">The sequence shown here is derived from an EMBL/GenBank/DDBJ whole genome shotgun (WGS) entry which is preliminary data.</text>
</comment>
<evidence type="ECO:0000313" key="2">
    <source>
        <dbReference type="EMBL" id="MDT3403781.1"/>
    </source>
</evidence>
<name>A0ABU3GW05_9SPHI</name>
<evidence type="ECO:0000259" key="1">
    <source>
        <dbReference type="PROSITE" id="PS50035"/>
    </source>
</evidence>
<dbReference type="InterPro" id="IPR001736">
    <property type="entry name" value="PLipase_D/transphosphatidylase"/>
</dbReference>
<dbReference type="RefSeq" id="WP_311951080.1">
    <property type="nucleotide sequence ID" value="NZ_JAVLVU010000001.1"/>
</dbReference>
<protein>
    <recommendedName>
        <fullName evidence="1">PLD phosphodiesterase domain-containing protein</fullName>
    </recommendedName>
</protein>